<evidence type="ECO:0000313" key="1">
    <source>
        <dbReference type="EMBL" id="MCD9641245.1"/>
    </source>
</evidence>
<proteinExistence type="predicted"/>
<dbReference type="Proteomes" id="UP000823775">
    <property type="component" value="Unassembled WGS sequence"/>
</dbReference>
<evidence type="ECO:0000313" key="2">
    <source>
        <dbReference type="Proteomes" id="UP000823775"/>
    </source>
</evidence>
<dbReference type="EMBL" id="JACEIK010003310">
    <property type="protein sequence ID" value="MCD9641245.1"/>
    <property type="molecule type" value="Genomic_DNA"/>
</dbReference>
<gene>
    <name evidence="1" type="ORF">HAX54_027334</name>
</gene>
<organism evidence="1 2">
    <name type="scientific">Datura stramonium</name>
    <name type="common">Jimsonweed</name>
    <name type="synonym">Common thornapple</name>
    <dbReference type="NCBI Taxonomy" id="4076"/>
    <lineage>
        <taxon>Eukaryota</taxon>
        <taxon>Viridiplantae</taxon>
        <taxon>Streptophyta</taxon>
        <taxon>Embryophyta</taxon>
        <taxon>Tracheophyta</taxon>
        <taxon>Spermatophyta</taxon>
        <taxon>Magnoliopsida</taxon>
        <taxon>eudicotyledons</taxon>
        <taxon>Gunneridae</taxon>
        <taxon>Pentapetalae</taxon>
        <taxon>asterids</taxon>
        <taxon>lamiids</taxon>
        <taxon>Solanales</taxon>
        <taxon>Solanaceae</taxon>
        <taxon>Solanoideae</taxon>
        <taxon>Datureae</taxon>
        <taxon>Datura</taxon>
    </lineage>
</organism>
<sequence length="74" mass="8365">MPTTTISSKLCIANAGFYARAKILRKHCVIANFFFGRLKNHHFPAANYLPLPPLYHRLEVVRGRTELNSGYSSS</sequence>
<name>A0ABS8V4X5_DATST</name>
<protein>
    <submittedName>
        <fullName evidence="1">Uncharacterized protein</fullName>
    </submittedName>
</protein>
<comment type="caution">
    <text evidence="1">The sequence shown here is derived from an EMBL/GenBank/DDBJ whole genome shotgun (WGS) entry which is preliminary data.</text>
</comment>
<reference evidence="1 2" key="1">
    <citation type="journal article" date="2021" name="BMC Genomics">
        <title>Datura genome reveals duplications of psychoactive alkaloid biosynthetic genes and high mutation rate following tissue culture.</title>
        <authorList>
            <person name="Rajewski A."/>
            <person name="Carter-House D."/>
            <person name="Stajich J."/>
            <person name="Litt A."/>
        </authorList>
    </citation>
    <scope>NUCLEOTIDE SEQUENCE [LARGE SCALE GENOMIC DNA]</scope>
    <source>
        <strain evidence="1">AR-01</strain>
    </source>
</reference>
<keyword evidence="2" id="KW-1185">Reference proteome</keyword>
<accession>A0ABS8V4X5</accession>